<dbReference type="AlphaFoldDB" id="A0A3M7TDQ9"/>
<reference evidence="1 2" key="1">
    <citation type="submission" date="2018-08" db="EMBL/GenBank/DDBJ databases">
        <title>Chryseobacterium nematophagum: a novel matrix digesting pathogen of nematodes.</title>
        <authorList>
            <person name="Page A."/>
            <person name="Roberts M."/>
            <person name="Felix M.-A."/>
            <person name="Weir W."/>
        </authorList>
    </citation>
    <scope>NUCLEOTIDE SEQUENCE [LARGE SCALE GENOMIC DNA]</scope>
    <source>
        <strain evidence="1 2">JUb129</strain>
    </source>
</reference>
<organism evidence="1 2">
    <name type="scientific">Chryseobacterium nematophagum</name>
    <dbReference type="NCBI Taxonomy" id="2305228"/>
    <lineage>
        <taxon>Bacteria</taxon>
        <taxon>Pseudomonadati</taxon>
        <taxon>Bacteroidota</taxon>
        <taxon>Flavobacteriia</taxon>
        <taxon>Flavobacteriales</taxon>
        <taxon>Weeksellaceae</taxon>
        <taxon>Chryseobacterium group</taxon>
        <taxon>Chryseobacterium</taxon>
    </lineage>
</organism>
<evidence type="ECO:0000313" key="2">
    <source>
        <dbReference type="Proteomes" id="UP000278775"/>
    </source>
</evidence>
<dbReference type="Proteomes" id="UP000278775">
    <property type="component" value="Unassembled WGS sequence"/>
</dbReference>
<gene>
    <name evidence="1" type="ORF">D1631_07210</name>
</gene>
<accession>A0A3M7TDQ9</accession>
<name>A0A3M7TDQ9_9FLAO</name>
<evidence type="ECO:0000313" key="1">
    <source>
        <dbReference type="EMBL" id="RNA61732.1"/>
    </source>
</evidence>
<comment type="caution">
    <text evidence="1">The sequence shown here is derived from an EMBL/GenBank/DDBJ whole genome shotgun (WGS) entry which is preliminary data.</text>
</comment>
<protein>
    <recommendedName>
        <fullName evidence="3">Fibrobacter succinogenes major paralogous domain-containing protein</fullName>
    </recommendedName>
</protein>
<sequence>MLCINIYIFPELYKNLNKQIFKPMKKKYLLPLILFEVLAYGQVGINTSDPKATFDITSKNTNGSTAEGVLPPRLTGNSLHNASTLGVYGAAQNGVIVYVTEPADDVNQIGQTIKVDAYGFYFYDAMQNQWKKLGSSSNIYNSDGTLSNTRHVIMDGNNLGFTGGRIGMGTSAPDPSAILDLTSTHDGFLPPRMLEAEMNNILHPAHGLVIFCLDCFDDLGCLMVNDSKDPVVPNWGSLCSSNVPTGHITTLECTTAAISGAVHSGVPASGINATVPYTGGNGGTYPSASFNSTGVTGLSANLIGGTLFEGNSNFVFTITGIPSAAGTASFPITIAGKSCTFTIDVDDFTASVTSLTCGSATFSPSTINQGQVYTGTLTVPYAGGNGEPYPQQSFTRNGLTFTLPAGTLATGNGNLVYNVAGSATASGSMAIPISFGSISCNVNTSVSTGGDGASIIMCGNNKAWMLYNLGADTSLDPHVVVKGIHGDYYQWGRKDPVATVNTPSTGIIGWNTIPAFDTSWNSGSDQVPIKTLNDPCPAGFRVPAYLEINKLINNNNVSRAGTFSESEANFGSAIIYSCGANKLTFPAAGYRSGQLGELKSRGSLGHYWTNTTGGHPIYATVFTFDTTINGPFLSDSRTGGLSVRCISE</sequence>
<dbReference type="EMBL" id="QWIU01000002">
    <property type="protein sequence ID" value="RNA61732.1"/>
    <property type="molecule type" value="Genomic_DNA"/>
</dbReference>
<proteinExistence type="predicted"/>
<evidence type="ECO:0008006" key="3">
    <source>
        <dbReference type="Google" id="ProtNLM"/>
    </source>
</evidence>